<accession>A0A7X0U8N3</accession>
<name>A0A7X0U8N3_9BURK</name>
<evidence type="ECO:0000313" key="1">
    <source>
        <dbReference type="EMBL" id="MBB6558974.1"/>
    </source>
</evidence>
<sequence length="68" mass="7030">MTCTQQQLDDVLESLIALTDAATPAVQSDLLARLVLALAAEVDDAARLQAAIASVARSAGRSLQPTLP</sequence>
<protein>
    <recommendedName>
        <fullName evidence="3">DUF2783 domain-containing protein</fullName>
    </recommendedName>
</protein>
<dbReference type="RefSeq" id="WP_184856376.1">
    <property type="nucleotide sequence ID" value="NZ_JACHLK010000002.1"/>
</dbReference>
<organism evidence="1 2">
    <name type="scientific">Acidovorax soli</name>
    <dbReference type="NCBI Taxonomy" id="592050"/>
    <lineage>
        <taxon>Bacteria</taxon>
        <taxon>Pseudomonadati</taxon>
        <taxon>Pseudomonadota</taxon>
        <taxon>Betaproteobacteria</taxon>
        <taxon>Burkholderiales</taxon>
        <taxon>Comamonadaceae</taxon>
        <taxon>Acidovorax</taxon>
    </lineage>
</organism>
<gene>
    <name evidence="1" type="ORF">HNP48_001638</name>
</gene>
<dbReference type="EMBL" id="JACHLK010000002">
    <property type="protein sequence ID" value="MBB6558974.1"/>
    <property type="molecule type" value="Genomic_DNA"/>
</dbReference>
<evidence type="ECO:0008006" key="3">
    <source>
        <dbReference type="Google" id="ProtNLM"/>
    </source>
</evidence>
<evidence type="ECO:0000313" key="2">
    <source>
        <dbReference type="Proteomes" id="UP000575083"/>
    </source>
</evidence>
<keyword evidence="2" id="KW-1185">Reference proteome</keyword>
<dbReference type="Proteomes" id="UP000575083">
    <property type="component" value="Unassembled WGS sequence"/>
</dbReference>
<dbReference type="AlphaFoldDB" id="A0A7X0U8N3"/>
<proteinExistence type="predicted"/>
<reference evidence="1 2" key="1">
    <citation type="submission" date="2020-08" db="EMBL/GenBank/DDBJ databases">
        <title>Functional genomics of gut bacteria from endangered species of beetles.</title>
        <authorList>
            <person name="Carlos-Shanley C."/>
        </authorList>
    </citation>
    <scope>NUCLEOTIDE SEQUENCE [LARGE SCALE GENOMIC DNA]</scope>
    <source>
        <strain evidence="1 2">S00198</strain>
    </source>
</reference>
<comment type="caution">
    <text evidence="1">The sequence shown here is derived from an EMBL/GenBank/DDBJ whole genome shotgun (WGS) entry which is preliminary data.</text>
</comment>